<dbReference type="AlphaFoldDB" id="A0A6P8FSQ4"/>
<dbReference type="GO" id="GO:0008521">
    <property type="term" value="F:acetyl-CoA transmembrane transporter activity"/>
    <property type="evidence" value="ECO:0007669"/>
    <property type="project" value="InterPro"/>
</dbReference>
<comment type="subunit">
    <text evidence="11">Homodimerizes.</text>
</comment>
<accession>A0A6P8FSQ4</accession>
<evidence type="ECO:0000256" key="10">
    <source>
        <dbReference type="ARBA" id="ARBA00061205"/>
    </source>
</evidence>
<evidence type="ECO:0000256" key="7">
    <source>
        <dbReference type="ARBA" id="ARBA00023136"/>
    </source>
</evidence>
<dbReference type="SUPFAM" id="SSF103473">
    <property type="entry name" value="MFS general substrate transporter"/>
    <property type="match status" value="1"/>
</dbReference>
<feature type="transmembrane region" description="Helical" evidence="15">
    <location>
        <begin position="166"/>
        <end position="185"/>
    </location>
</feature>
<evidence type="ECO:0000313" key="16">
    <source>
        <dbReference type="Proteomes" id="UP000515152"/>
    </source>
</evidence>
<evidence type="ECO:0000313" key="20">
    <source>
        <dbReference type="RefSeq" id="XP_031429585.1"/>
    </source>
</evidence>
<dbReference type="PANTHER" id="PTHR12778">
    <property type="entry name" value="SOLUTE CARRIER FAMILY 33 ACETYL-COA TRANSPORTER -RELATED"/>
    <property type="match status" value="1"/>
</dbReference>
<keyword evidence="8" id="KW-0325">Glycoprotein</keyword>
<dbReference type="KEGG" id="char:105897206"/>
<feature type="transmembrane region" description="Helical" evidence="15">
    <location>
        <begin position="98"/>
        <end position="116"/>
    </location>
</feature>
<evidence type="ECO:0000256" key="14">
    <source>
        <dbReference type="SAM" id="MobiDB-lite"/>
    </source>
</evidence>
<evidence type="ECO:0000256" key="1">
    <source>
        <dbReference type="ARBA" id="ARBA00004477"/>
    </source>
</evidence>
<evidence type="ECO:0000256" key="5">
    <source>
        <dbReference type="ARBA" id="ARBA00022824"/>
    </source>
</evidence>
<dbReference type="InterPro" id="IPR024371">
    <property type="entry name" value="AcetylCoA_trans_1-like"/>
</dbReference>
<dbReference type="GO" id="GO:0021955">
    <property type="term" value="P:central nervous system neuron axonogenesis"/>
    <property type="evidence" value="ECO:0007669"/>
    <property type="project" value="Ensembl"/>
</dbReference>
<dbReference type="InterPro" id="IPR004752">
    <property type="entry name" value="AmpG_permease/AT-1"/>
</dbReference>
<dbReference type="Proteomes" id="UP000515152">
    <property type="component" value="Chromosome 9"/>
</dbReference>
<keyword evidence="6 15" id="KW-1133">Transmembrane helix</keyword>
<feature type="transmembrane region" description="Helical" evidence="15">
    <location>
        <begin position="400"/>
        <end position="423"/>
    </location>
</feature>
<dbReference type="FunFam" id="1.20.1250.20:FF:000287">
    <property type="entry name" value="acetyl-coenzyme A transporter 1 isoform X1"/>
    <property type="match status" value="1"/>
</dbReference>
<reference evidence="17 18" key="1">
    <citation type="submission" date="2025-04" db="UniProtKB">
        <authorList>
            <consortium name="RefSeq"/>
        </authorList>
    </citation>
    <scope>IDENTIFICATION</scope>
</reference>
<evidence type="ECO:0000256" key="8">
    <source>
        <dbReference type="ARBA" id="ARBA00023180"/>
    </source>
</evidence>
<sequence length="541" mass="60426">MELHESVTHKNGRQRKPVVSTDNMRNQEAKSSDIDTEEEETLLWTEENHSKTHKGIGDELGKVLLLLFLYVLQGIPLGLAGSIPLIMQSKNVSYKDQAYFSFVFWPFSLKLLWAPLVDAIYFQKFGRRKSWLVPTQYLLGLFMLYLSVTVDSLLESDEHKGPDVITLTAVFFMLAFLAATQDIAVDGWALTMLSRENVGYASTCNSVGQTAGYFLGNVLFLALESADFCNKYLRFEPQDKGIVTLADFLFFWGIVFLVSTTLVAVLKKENNQQNLKKKHREETQSVMETYKQLFSIVKMPTVATFCGLLLTAKIGFSAADAVTGLKLVEAGVPKAQLALLAVPMVPLQILLPVIISKYTAGPRPLDIFYKAFPFRLLIGLLYALLVWWTPSVRQEEGFPVYYYAVVLISYALHQVALYSMYVATMAFHAKVSDPVIGGTYMTLLNTVTNLGGNWPSTLALWLVDPLTSKECQEVASLTCGSPDEAGLCVKEGGTCVTTLDGYYVESVVCVVIGLSWWLLLGKRLRRLQDESPQAWHCRSSK</sequence>
<evidence type="ECO:0000256" key="4">
    <source>
        <dbReference type="ARBA" id="ARBA00022692"/>
    </source>
</evidence>
<evidence type="ECO:0000313" key="17">
    <source>
        <dbReference type="RefSeq" id="XP_012679567.2"/>
    </source>
</evidence>
<feature type="transmembrane region" description="Helical" evidence="15">
    <location>
        <begin position="136"/>
        <end position="154"/>
    </location>
</feature>
<feature type="transmembrane region" description="Helical" evidence="15">
    <location>
        <begin position="63"/>
        <end position="86"/>
    </location>
</feature>
<feature type="transmembrane region" description="Helical" evidence="15">
    <location>
        <begin position="336"/>
        <end position="355"/>
    </location>
</feature>
<proteinExistence type="inferred from homology"/>
<evidence type="ECO:0000313" key="18">
    <source>
        <dbReference type="RefSeq" id="XP_031429583.1"/>
    </source>
</evidence>
<keyword evidence="2" id="KW-0813">Transport</keyword>
<dbReference type="InterPro" id="IPR036259">
    <property type="entry name" value="MFS_trans_sf"/>
</dbReference>
<dbReference type="GeneTree" id="ENSGT00940000154019"/>
<evidence type="ECO:0000256" key="13">
    <source>
        <dbReference type="ARBA" id="ARBA00075956"/>
    </source>
</evidence>
<name>A0A6P8FSQ4_CLUHA</name>
<feature type="transmembrane region" description="Helical" evidence="15">
    <location>
        <begin position="502"/>
        <end position="520"/>
    </location>
</feature>
<dbReference type="PANTHER" id="PTHR12778:SF9">
    <property type="entry name" value="ACETYL-COENZYME A TRANSPORTER 1"/>
    <property type="match status" value="1"/>
</dbReference>
<evidence type="ECO:0000313" key="19">
    <source>
        <dbReference type="RefSeq" id="XP_031429584.1"/>
    </source>
</evidence>
<comment type="subcellular location">
    <subcellularLocation>
        <location evidence="1">Endoplasmic reticulum membrane</location>
        <topology evidence="1">Multi-pass membrane protein</topology>
    </subcellularLocation>
</comment>
<keyword evidence="5" id="KW-0256">Endoplasmic reticulum</keyword>
<evidence type="ECO:0000256" key="2">
    <source>
        <dbReference type="ARBA" id="ARBA00022448"/>
    </source>
</evidence>
<keyword evidence="4 15" id="KW-0812">Transmembrane</keyword>
<feature type="transmembrane region" description="Helical" evidence="15">
    <location>
        <begin position="242"/>
        <end position="266"/>
    </location>
</feature>
<evidence type="ECO:0000256" key="11">
    <source>
        <dbReference type="ARBA" id="ARBA00063974"/>
    </source>
</evidence>
<evidence type="ECO:0000256" key="9">
    <source>
        <dbReference type="ARBA" id="ARBA00051707"/>
    </source>
</evidence>
<dbReference type="RefSeq" id="XP_031429585.1">
    <property type="nucleotide sequence ID" value="XM_031573725.2"/>
</dbReference>
<evidence type="ECO:0000256" key="6">
    <source>
        <dbReference type="ARBA" id="ARBA00022989"/>
    </source>
</evidence>
<comment type="similarity">
    <text evidence="10">Belongs to the SLC33A transporter family.</text>
</comment>
<dbReference type="RefSeq" id="XP_031429584.1">
    <property type="nucleotide sequence ID" value="XM_031573724.2"/>
</dbReference>
<comment type="catalytic activity">
    <reaction evidence="9">
        <text>acetyl-CoA(in) = acetyl-CoA(out)</text>
        <dbReference type="Rhea" id="RHEA:75039"/>
        <dbReference type="ChEBI" id="CHEBI:57288"/>
    </reaction>
    <physiologicalReaction direction="left-to-right" evidence="9">
        <dbReference type="Rhea" id="RHEA:75040"/>
    </physiologicalReaction>
</comment>
<dbReference type="OrthoDB" id="6415790at2759"/>
<dbReference type="RefSeq" id="XP_031429583.1">
    <property type="nucleotide sequence ID" value="XM_031573723.2"/>
</dbReference>
<protein>
    <recommendedName>
        <fullName evidence="12">Acetyl-coenzyme A transporter 1</fullName>
    </recommendedName>
    <alternativeName>
        <fullName evidence="13">Solute carrier family 33 member 1</fullName>
    </alternativeName>
</protein>
<gene>
    <name evidence="17 18 19 20" type="primary">slc33a1</name>
</gene>
<dbReference type="CTD" id="9197"/>
<feature type="transmembrane region" description="Helical" evidence="15">
    <location>
        <begin position="296"/>
        <end position="316"/>
    </location>
</feature>
<dbReference type="Gene3D" id="1.20.1250.20">
    <property type="entry name" value="MFS general substrate transporter like domains"/>
    <property type="match status" value="1"/>
</dbReference>
<feature type="transmembrane region" description="Helical" evidence="15">
    <location>
        <begin position="367"/>
        <end position="388"/>
    </location>
</feature>
<dbReference type="RefSeq" id="XP_012679567.2">
    <property type="nucleotide sequence ID" value="XM_012824113.3"/>
</dbReference>
<dbReference type="Pfam" id="PF13000">
    <property type="entry name" value="Acatn"/>
    <property type="match status" value="1"/>
</dbReference>
<organism evidence="16 19">
    <name type="scientific">Clupea harengus</name>
    <name type="common">Atlantic herring</name>
    <dbReference type="NCBI Taxonomy" id="7950"/>
    <lineage>
        <taxon>Eukaryota</taxon>
        <taxon>Metazoa</taxon>
        <taxon>Chordata</taxon>
        <taxon>Craniata</taxon>
        <taxon>Vertebrata</taxon>
        <taxon>Euteleostomi</taxon>
        <taxon>Actinopterygii</taxon>
        <taxon>Neopterygii</taxon>
        <taxon>Teleostei</taxon>
        <taxon>Clupei</taxon>
        <taxon>Clupeiformes</taxon>
        <taxon>Clupeoidei</taxon>
        <taxon>Clupeidae</taxon>
        <taxon>Clupea</taxon>
    </lineage>
</organism>
<dbReference type="GO" id="GO:0005789">
    <property type="term" value="C:endoplasmic reticulum membrane"/>
    <property type="evidence" value="ECO:0007669"/>
    <property type="project" value="UniProtKB-SubCell"/>
</dbReference>
<dbReference type="GeneID" id="105897206"/>
<dbReference type="GO" id="GO:0035348">
    <property type="term" value="P:acetyl-CoA transmembrane transport"/>
    <property type="evidence" value="ECO:0007669"/>
    <property type="project" value="InterPro"/>
</dbReference>
<feature type="transmembrane region" description="Helical" evidence="15">
    <location>
        <begin position="435"/>
        <end position="454"/>
    </location>
</feature>
<keyword evidence="16" id="KW-1185">Reference proteome</keyword>
<evidence type="ECO:0000256" key="12">
    <source>
        <dbReference type="ARBA" id="ARBA00074217"/>
    </source>
</evidence>
<keyword evidence="7 15" id="KW-0472">Membrane</keyword>
<dbReference type="GO" id="GO:0030514">
    <property type="term" value="P:negative regulation of BMP signaling pathway"/>
    <property type="evidence" value="ECO:0007669"/>
    <property type="project" value="Ensembl"/>
</dbReference>
<evidence type="ECO:0000256" key="3">
    <source>
        <dbReference type="ARBA" id="ARBA00022553"/>
    </source>
</evidence>
<evidence type="ECO:0000256" key="15">
    <source>
        <dbReference type="SAM" id="Phobius"/>
    </source>
</evidence>
<keyword evidence="3" id="KW-0597">Phosphoprotein</keyword>
<feature type="region of interest" description="Disordered" evidence="14">
    <location>
        <begin position="1"/>
        <end position="38"/>
    </location>
</feature>